<dbReference type="EMBL" id="QZWG01000003">
    <property type="protein sequence ID" value="RZC18561.1"/>
    <property type="molecule type" value="Genomic_DNA"/>
</dbReference>
<dbReference type="SUPFAM" id="SSF46689">
    <property type="entry name" value="Homeodomain-like"/>
    <property type="match status" value="1"/>
</dbReference>
<dbReference type="SMART" id="SM00717">
    <property type="entry name" value="SANT"/>
    <property type="match status" value="2"/>
</dbReference>
<dbReference type="PROSITE" id="PS50090">
    <property type="entry name" value="MYB_LIKE"/>
    <property type="match status" value="2"/>
</dbReference>
<dbReference type="InterPro" id="IPR017930">
    <property type="entry name" value="Myb_dom"/>
</dbReference>
<evidence type="ECO:0000256" key="5">
    <source>
        <dbReference type="ARBA" id="ARBA00023163"/>
    </source>
</evidence>
<feature type="compositionally biased region" description="Polar residues" evidence="7">
    <location>
        <begin position="1"/>
        <end position="13"/>
    </location>
</feature>
<sequence>MSSSQHLNNVGEDSSSRDMSFFPPSSLYVGSSQTQTPPLSLSHGNGVEGSNSNPEMGLLIFASTVFQQPQECRGTKRAIDEEEEEEEEDEEEEEGVDEIENNKNLCLKLGGDEAQAAKSSASGKTKLCARGHWRPAEDEKLKELVAQYGPQNWNLIAENLEGRSGKSCRLRWFNQLDPRINRRSFSEEEEERLLTAHRMYGNKWAMIARLFPGRTDNAVKNHWHVIMARRQREHSSRVYRRRKLVVNETVLPKGLNLTLSNNNAGSESTISSTIDESASTCTNLSLTPPSSAKVTPPFGRLFDHHGPSQNHHQAFGSLIGQAIGDVSFNKKFCGASWNGVAYKKAEQVGKLKGVDQSNFSDANSEVSVSESVATNRSNVSISEESETVGDKINMPFIDFLGVGAT</sequence>
<evidence type="ECO:0000256" key="1">
    <source>
        <dbReference type="ARBA" id="ARBA00004123"/>
    </source>
</evidence>
<keyword evidence="11" id="KW-1185">Reference proteome</keyword>
<dbReference type="Gramene" id="XM_028368194.1">
    <property type="protein sequence ID" value="XP_028223995.1"/>
    <property type="gene ID" value="LOC114405726"/>
</dbReference>
<dbReference type="FunFam" id="1.10.10.60:FF:000060">
    <property type="entry name" value="MYB transcription factor"/>
    <property type="match status" value="1"/>
</dbReference>
<reference evidence="10 11" key="1">
    <citation type="submission" date="2018-09" db="EMBL/GenBank/DDBJ databases">
        <title>A high-quality reference genome of wild soybean provides a powerful tool to mine soybean genomes.</title>
        <authorList>
            <person name="Xie M."/>
            <person name="Chung C.Y.L."/>
            <person name="Li M.-W."/>
            <person name="Wong F.-L."/>
            <person name="Chan T.-F."/>
            <person name="Lam H.-M."/>
        </authorList>
    </citation>
    <scope>NUCLEOTIDE SEQUENCE [LARGE SCALE GENOMIC DNA]</scope>
    <source>
        <strain evidence="11">cv. W05</strain>
        <tissue evidence="10">Hypocotyl of etiolated seedlings</tissue>
    </source>
</reference>
<feature type="domain" description="HTH myb-type" evidence="9">
    <location>
        <begin position="130"/>
        <end position="176"/>
    </location>
</feature>
<protein>
    <submittedName>
        <fullName evidence="10">Transcription factor CSA</fullName>
    </submittedName>
</protein>
<evidence type="ECO:0000313" key="11">
    <source>
        <dbReference type="Proteomes" id="UP000289340"/>
    </source>
</evidence>
<evidence type="ECO:0000256" key="6">
    <source>
        <dbReference type="ARBA" id="ARBA00023242"/>
    </source>
</evidence>
<keyword evidence="6" id="KW-0539">Nucleus</keyword>
<dbReference type="PANTHER" id="PTHR45614:SF259">
    <property type="entry name" value="MYB DOMAIN PROTEIN 89-RELATED"/>
    <property type="match status" value="1"/>
</dbReference>
<dbReference type="InterPro" id="IPR001005">
    <property type="entry name" value="SANT/Myb"/>
</dbReference>
<comment type="subcellular location">
    <subcellularLocation>
        <location evidence="1">Nucleus</location>
    </subcellularLocation>
</comment>
<feature type="compositionally biased region" description="Polar residues" evidence="7">
    <location>
        <begin position="28"/>
        <end position="54"/>
    </location>
</feature>
<feature type="compositionally biased region" description="Acidic residues" evidence="7">
    <location>
        <begin position="80"/>
        <end position="99"/>
    </location>
</feature>
<dbReference type="Pfam" id="PF13921">
    <property type="entry name" value="Myb_DNA-bind_6"/>
    <property type="match status" value="1"/>
</dbReference>
<dbReference type="Gene3D" id="1.10.10.60">
    <property type="entry name" value="Homeodomain-like"/>
    <property type="match status" value="2"/>
</dbReference>
<evidence type="ECO:0000256" key="7">
    <source>
        <dbReference type="SAM" id="MobiDB-lite"/>
    </source>
</evidence>
<dbReference type="InterPro" id="IPR050560">
    <property type="entry name" value="MYB_TF"/>
</dbReference>
<dbReference type="GO" id="GO:0000978">
    <property type="term" value="F:RNA polymerase II cis-regulatory region sequence-specific DNA binding"/>
    <property type="evidence" value="ECO:0007669"/>
    <property type="project" value="TreeGrafter"/>
</dbReference>
<comment type="caution">
    <text evidence="10">The sequence shown here is derived from an EMBL/GenBank/DDBJ whole genome shotgun (WGS) entry which is preliminary data.</text>
</comment>
<keyword evidence="5" id="KW-0804">Transcription</keyword>
<evidence type="ECO:0000313" key="10">
    <source>
        <dbReference type="EMBL" id="RZC18561.1"/>
    </source>
</evidence>
<dbReference type="PANTHER" id="PTHR45614">
    <property type="entry name" value="MYB PROTEIN-RELATED"/>
    <property type="match status" value="1"/>
</dbReference>
<evidence type="ECO:0000259" key="8">
    <source>
        <dbReference type="PROSITE" id="PS50090"/>
    </source>
</evidence>
<proteinExistence type="predicted"/>
<feature type="region of interest" description="Disordered" evidence="7">
    <location>
        <begin position="1"/>
        <end position="54"/>
    </location>
</feature>
<dbReference type="PROSITE" id="PS51294">
    <property type="entry name" value="HTH_MYB"/>
    <property type="match status" value="2"/>
</dbReference>
<name>A0A445L5M8_GLYSO</name>
<evidence type="ECO:0000256" key="2">
    <source>
        <dbReference type="ARBA" id="ARBA00022737"/>
    </source>
</evidence>
<gene>
    <name evidence="10" type="ORF">D0Y65_005697</name>
</gene>
<feature type="domain" description="Myb-like" evidence="8">
    <location>
        <begin position="130"/>
        <end position="176"/>
    </location>
</feature>
<feature type="domain" description="HTH myb-type" evidence="9">
    <location>
        <begin position="177"/>
        <end position="231"/>
    </location>
</feature>
<organism evidence="10 11">
    <name type="scientific">Glycine soja</name>
    <name type="common">Wild soybean</name>
    <dbReference type="NCBI Taxonomy" id="3848"/>
    <lineage>
        <taxon>Eukaryota</taxon>
        <taxon>Viridiplantae</taxon>
        <taxon>Streptophyta</taxon>
        <taxon>Embryophyta</taxon>
        <taxon>Tracheophyta</taxon>
        <taxon>Spermatophyta</taxon>
        <taxon>Magnoliopsida</taxon>
        <taxon>eudicotyledons</taxon>
        <taxon>Gunneridae</taxon>
        <taxon>Pentapetalae</taxon>
        <taxon>rosids</taxon>
        <taxon>fabids</taxon>
        <taxon>Fabales</taxon>
        <taxon>Fabaceae</taxon>
        <taxon>Papilionoideae</taxon>
        <taxon>50 kb inversion clade</taxon>
        <taxon>NPAAA clade</taxon>
        <taxon>indigoferoid/millettioid clade</taxon>
        <taxon>Phaseoleae</taxon>
        <taxon>Glycine</taxon>
        <taxon>Glycine subgen. Soja</taxon>
    </lineage>
</organism>
<keyword evidence="2" id="KW-0677">Repeat</keyword>
<dbReference type="Proteomes" id="UP000289340">
    <property type="component" value="Chromosome 3"/>
</dbReference>
<dbReference type="AlphaFoldDB" id="A0A445L5M8"/>
<keyword evidence="4" id="KW-0238">DNA-binding</keyword>
<dbReference type="GO" id="GO:0005634">
    <property type="term" value="C:nucleus"/>
    <property type="evidence" value="ECO:0007669"/>
    <property type="project" value="UniProtKB-SubCell"/>
</dbReference>
<feature type="region of interest" description="Disordered" evidence="7">
    <location>
        <begin position="71"/>
        <end position="99"/>
    </location>
</feature>
<evidence type="ECO:0000259" key="9">
    <source>
        <dbReference type="PROSITE" id="PS51294"/>
    </source>
</evidence>
<evidence type="ECO:0000256" key="4">
    <source>
        <dbReference type="ARBA" id="ARBA00023125"/>
    </source>
</evidence>
<dbReference type="GO" id="GO:0000981">
    <property type="term" value="F:DNA-binding transcription factor activity, RNA polymerase II-specific"/>
    <property type="evidence" value="ECO:0007669"/>
    <property type="project" value="TreeGrafter"/>
</dbReference>
<dbReference type="FunFam" id="1.10.10.60:FF:000356">
    <property type="entry name" value="MYB transcription factor"/>
    <property type="match status" value="1"/>
</dbReference>
<accession>A0A445L5M8</accession>
<dbReference type="InterPro" id="IPR009057">
    <property type="entry name" value="Homeodomain-like_sf"/>
</dbReference>
<keyword evidence="3" id="KW-0805">Transcription regulation</keyword>
<evidence type="ECO:0000256" key="3">
    <source>
        <dbReference type="ARBA" id="ARBA00023015"/>
    </source>
</evidence>
<dbReference type="CDD" id="cd00167">
    <property type="entry name" value="SANT"/>
    <property type="match status" value="2"/>
</dbReference>
<feature type="domain" description="Myb-like" evidence="8">
    <location>
        <begin position="177"/>
        <end position="227"/>
    </location>
</feature>